<comment type="caution">
    <text evidence="1">The sequence shown here is derived from an EMBL/GenBank/DDBJ whole genome shotgun (WGS) entry which is preliminary data.</text>
</comment>
<proteinExistence type="predicted"/>
<evidence type="ECO:0008006" key="3">
    <source>
        <dbReference type="Google" id="ProtNLM"/>
    </source>
</evidence>
<gene>
    <name evidence="1" type="ORF">A7J57_08755</name>
</gene>
<dbReference type="RefSeq" id="WP_063951339.1">
    <property type="nucleotide sequence ID" value="NZ_LXPS01000039.1"/>
</dbReference>
<protein>
    <recommendedName>
        <fullName evidence="3">Helix-turn-helix domain-containing protein</fullName>
    </recommendedName>
</protein>
<evidence type="ECO:0000313" key="2">
    <source>
        <dbReference type="Proteomes" id="UP000077098"/>
    </source>
</evidence>
<dbReference type="Proteomes" id="UP000077098">
    <property type="component" value="Unassembled WGS sequence"/>
</dbReference>
<accession>A0A176WXE8</accession>
<dbReference type="EMBL" id="LXPS01000039">
    <property type="protein sequence ID" value="OAE37658.1"/>
    <property type="molecule type" value="Genomic_DNA"/>
</dbReference>
<sequence>MKLKSLLSFFFHKPQRCPKDFAADESESQQRMRSFSANSQCGIILDMLKKGKRVTALSAFMATGAMGADRRLREVRKHLRQQGITVKVRTFKSKSGGMVKEFWLDPKDLRGDWLK</sequence>
<evidence type="ECO:0000313" key="1">
    <source>
        <dbReference type="EMBL" id="OAE37658.1"/>
    </source>
</evidence>
<name>A0A176WXE8_AGRTU</name>
<organism evidence="1 2">
    <name type="scientific">Agrobacterium tumefaciens</name>
    <dbReference type="NCBI Taxonomy" id="358"/>
    <lineage>
        <taxon>Bacteria</taxon>
        <taxon>Pseudomonadati</taxon>
        <taxon>Pseudomonadota</taxon>
        <taxon>Alphaproteobacteria</taxon>
        <taxon>Hyphomicrobiales</taxon>
        <taxon>Rhizobiaceae</taxon>
        <taxon>Rhizobium/Agrobacterium group</taxon>
        <taxon>Agrobacterium</taxon>
        <taxon>Agrobacterium tumefaciens complex</taxon>
    </lineage>
</organism>
<reference evidence="1 2" key="1">
    <citation type="submission" date="2016-05" db="EMBL/GenBank/DDBJ databases">
        <authorList>
            <person name="Lavstsen T."/>
            <person name="Jespersen J.S."/>
        </authorList>
    </citation>
    <scope>NUCLEOTIDE SEQUENCE [LARGE SCALE GENOMIC DNA]</scope>
    <source>
        <strain evidence="1 2">KCJ1736</strain>
    </source>
</reference>
<dbReference type="AlphaFoldDB" id="A0A176WXE8"/>